<comment type="caution">
    <text evidence="1">The sequence shown here is derived from an EMBL/GenBank/DDBJ whole genome shotgun (WGS) entry which is preliminary data.</text>
</comment>
<proteinExistence type="predicted"/>
<dbReference type="Pfam" id="PF08814">
    <property type="entry name" value="XisH"/>
    <property type="match status" value="1"/>
</dbReference>
<evidence type="ECO:0000313" key="1">
    <source>
        <dbReference type="EMBL" id="MBW4667572.1"/>
    </source>
</evidence>
<dbReference type="Gene3D" id="3.40.1350.10">
    <property type="match status" value="1"/>
</dbReference>
<evidence type="ECO:0000313" key="2">
    <source>
        <dbReference type="Proteomes" id="UP000729701"/>
    </source>
</evidence>
<dbReference type="InterPro" id="IPR011335">
    <property type="entry name" value="Restrct_endonuc-II-like"/>
</dbReference>
<gene>
    <name evidence="1" type="ORF">KME60_09095</name>
</gene>
<evidence type="ECO:0008006" key="3">
    <source>
        <dbReference type="Google" id="ProtNLM"/>
    </source>
</evidence>
<dbReference type="InterPro" id="IPR014919">
    <property type="entry name" value="XisH"/>
</dbReference>
<dbReference type="SUPFAM" id="SSF52980">
    <property type="entry name" value="Restriction endonuclease-like"/>
    <property type="match status" value="1"/>
</dbReference>
<reference evidence="1" key="1">
    <citation type="submission" date="2021-05" db="EMBL/GenBank/DDBJ databases">
        <authorList>
            <person name="Pietrasiak N."/>
            <person name="Ward R."/>
            <person name="Stajich J.E."/>
            <person name="Kurbessoian T."/>
        </authorList>
    </citation>
    <scope>NUCLEOTIDE SEQUENCE</scope>
    <source>
        <strain evidence="1">GSE-NOS-MK-12-04C</strain>
    </source>
</reference>
<dbReference type="GO" id="GO:0003676">
    <property type="term" value="F:nucleic acid binding"/>
    <property type="evidence" value="ECO:0007669"/>
    <property type="project" value="InterPro"/>
</dbReference>
<dbReference type="CDD" id="cd22366">
    <property type="entry name" value="XisH-like"/>
    <property type="match status" value="1"/>
</dbReference>
<reference evidence="1" key="2">
    <citation type="journal article" date="2022" name="Microbiol. Resour. Announc.">
        <title>Metagenome Sequencing to Explore Phylogenomics of Terrestrial Cyanobacteria.</title>
        <authorList>
            <person name="Ward R.D."/>
            <person name="Stajich J.E."/>
            <person name="Johansen J.R."/>
            <person name="Huntemann M."/>
            <person name="Clum A."/>
            <person name="Foster B."/>
            <person name="Foster B."/>
            <person name="Roux S."/>
            <person name="Palaniappan K."/>
            <person name="Varghese N."/>
            <person name="Mukherjee S."/>
            <person name="Reddy T.B.K."/>
            <person name="Daum C."/>
            <person name="Copeland A."/>
            <person name="Chen I.A."/>
            <person name="Ivanova N.N."/>
            <person name="Kyrpides N.C."/>
            <person name="Shapiro N."/>
            <person name="Eloe-Fadrosh E.A."/>
            <person name="Pietrasiak N."/>
        </authorList>
    </citation>
    <scope>NUCLEOTIDE SEQUENCE</scope>
    <source>
        <strain evidence="1">GSE-NOS-MK-12-04C</strain>
    </source>
</reference>
<dbReference type="EMBL" id="JAHHGZ010000008">
    <property type="protein sequence ID" value="MBW4667572.1"/>
    <property type="molecule type" value="Genomic_DNA"/>
</dbReference>
<accession>A0A951USB1</accession>
<dbReference type="AlphaFoldDB" id="A0A951USB1"/>
<organism evidence="1 2">
    <name type="scientific">Cyanomargarita calcarea GSE-NOS-MK-12-04C</name>
    <dbReference type="NCBI Taxonomy" id="2839659"/>
    <lineage>
        <taxon>Bacteria</taxon>
        <taxon>Bacillati</taxon>
        <taxon>Cyanobacteriota</taxon>
        <taxon>Cyanophyceae</taxon>
        <taxon>Nostocales</taxon>
        <taxon>Cyanomargaritaceae</taxon>
        <taxon>Cyanomargarita</taxon>
    </lineage>
</organism>
<dbReference type="Proteomes" id="UP000729701">
    <property type="component" value="Unassembled WGS sequence"/>
</dbReference>
<protein>
    <recommendedName>
        <fullName evidence="3">Fatty-acid synthase</fullName>
    </recommendedName>
</protein>
<sequence length="139" mass="15996">MPARDKYHNAVIQALSADGWIITHDPLYLGYGGKDLYVDLGAERTAIAAERDGEKIAVEIKSFLNPSIIRDLQEAVGQYDIYRSVLLELESERLLYLAVPKRVYESLFTEKFGQLILNRIQIRLIVFDEQLLRIVKWIS</sequence>
<name>A0A951USB1_9CYAN</name>
<dbReference type="InterPro" id="IPR011856">
    <property type="entry name" value="tRNA_endonuc-like_dom_sf"/>
</dbReference>